<evidence type="ECO:0000259" key="1">
    <source>
        <dbReference type="Pfam" id="PF02557"/>
    </source>
</evidence>
<dbReference type="PANTHER" id="PTHR34385">
    <property type="entry name" value="D-ALANYL-D-ALANINE CARBOXYPEPTIDASE"/>
    <property type="match status" value="1"/>
</dbReference>
<accession>A0A6G8B009</accession>
<dbReference type="GO" id="GO:0008233">
    <property type="term" value="F:peptidase activity"/>
    <property type="evidence" value="ECO:0007669"/>
    <property type="project" value="InterPro"/>
</dbReference>
<organism evidence="2 3">
    <name type="scientific">Weissella coleopterorum</name>
    <dbReference type="NCBI Taxonomy" id="2714949"/>
    <lineage>
        <taxon>Bacteria</taxon>
        <taxon>Bacillati</taxon>
        <taxon>Bacillota</taxon>
        <taxon>Bacilli</taxon>
        <taxon>Lactobacillales</taxon>
        <taxon>Lactobacillaceae</taxon>
        <taxon>Weissella</taxon>
    </lineage>
</organism>
<dbReference type="CDD" id="cd14852">
    <property type="entry name" value="LD-carboxypeptidase"/>
    <property type="match status" value="1"/>
</dbReference>
<proteinExistence type="predicted"/>
<dbReference type="InterPro" id="IPR052179">
    <property type="entry name" value="DD-CPase-like"/>
</dbReference>
<dbReference type="Gene3D" id="3.30.1380.10">
    <property type="match status" value="1"/>
</dbReference>
<evidence type="ECO:0000313" key="3">
    <source>
        <dbReference type="Proteomes" id="UP000500741"/>
    </source>
</evidence>
<dbReference type="Proteomes" id="UP000500741">
    <property type="component" value="Chromosome"/>
</dbReference>
<sequence>MFKKLFLPILLIICALSGLVLILHNSAQQKPQVQSSQPITQKNKHQTYKTDHNLIVVNKKHPLNQNYNPFNGAIDSNNPNGAGLSKATNQAKTQIISDLQTAGFPISDQVSGYRSFNYQTTLYNNYVTSHGQKEADTFSARPGYSEHQSGLAFDLTGQNGQLPTDDKLYHWLQNNAHKYGLIIRFPRNSSAKTGYMGEEWHLRYIGVKNATKMYQKKIKTLEEFTGIIGGDYHQDARQDQMAVKE</sequence>
<dbReference type="PANTHER" id="PTHR34385:SF1">
    <property type="entry name" value="PEPTIDOGLYCAN L-ALANYL-D-GLUTAMATE ENDOPEPTIDASE CWLK"/>
    <property type="match status" value="1"/>
</dbReference>
<name>A0A6G8B009_9LACO</name>
<dbReference type="InterPro" id="IPR009045">
    <property type="entry name" value="Zn_M74/Hedgehog-like"/>
</dbReference>
<dbReference type="SUPFAM" id="SSF55166">
    <property type="entry name" value="Hedgehog/DD-peptidase"/>
    <property type="match status" value="1"/>
</dbReference>
<feature type="domain" description="D-alanyl-D-alanine carboxypeptidase-like core" evidence="1">
    <location>
        <begin position="84"/>
        <end position="206"/>
    </location>
</feature>
<dbReference type="EMBL" id="CP049888">
    <property type="protein sequence ID" value="QIL50681.1"/>
    <property type="molecule type" value="Genomic_DNA"/>
</dbReference>
<protein>
    <submittedName>
        <fullName evidence="2">M15 family metallopeptidase</fullName>
    </submittedName>
</protein>
<evidence type="ECO:0000313" key="2">
    <source>
        <dbReference type="EMBL" id="QIL50681.1"/>
    </source>
</evidence>
<dbReference type="KEGG" id="wco:G7084_04745"/>
<dbReference type="InterPro" id="IPR003709">
    <property type="entry name" value="VanY-like_core_dom"/>
</dbReference>
<gene>
    <name evidence="2" type="ORF">G7084_04745</name>
</gene>
<dbReference type="RefSeq" id="WP_166010520.1">
    <property type="nucleotide sequence ID" value="NZ_CP049888.1"/>
</dbReference>
<dbReference type="Pfam" id="PF02557">
    <property type="entry name" value="VanY"/>
    <property type="match status" value="1"/>
</dbReference>
<dbReference type="AlphaFoldDB" id="A0A6G8B009"/>
<reference evidence="2 3" key="1">
    <citation type="submission" date="2020-03" db="EMBL/GenBank/DDBJ databases">
        <title>Weissella sp. nov., isolated from Cybister lewisianus.</title>
        <authorList>
            <person name="Hyun D.-W."/>
            <person name="Bae J.-W."/>
        </authorList>
    </citation>
    <scope>NUCLEOTIDE SEQUENCE [LARGE SCALE GENOMIC DNA]</scope>
    <source>
        <strain evidence="2 3">HDW19</strain>
    </source>
</reference>
<dbReference type="InterPro" id="IPR058193">
    <property type="entry name" value="VanY/YodJ_core_dom"/>
</dbReference>
<dbReference type="GO" id="GO:0006508">
    <property type="term" value="P:proteolysis"/>
    <property type="evidence" value="ECO:0007669"/>
    <property type="project" value="InterPro"/>
</dbReference>
<keyword evidence="3" id="KW-1185">Reference proteome</keyword>